<evidence type="ECO:0000256" key="1">
    <source>
        <dbReference type="SAM" id="Coils"/>
    </source>
</evidence>
<sequence>MCISPPVSLITVVIFVPEVKGQFKVVTFMDKSTSGRCYLHIQPYENDVDEEETKLSIRNPITSLCKSDCVRGPLSLLWWSKENLKISKTFLLSTQMKIKENLCSYQLLRHDIESERKSWTNDARPCNPYSKHCTITTGGTAHVPLPLGSQCFPSIGRIPSFGKDLFNSKSRLVDSQGVCSPDDDEVESILRVNAPLSVPHPQCPLREPQGGISIFNADVVIKEVDKNAARVFGKAILDKSYSGRTSAEEHDSYRMEGQGKLDEASHLLSTEGAHYEAKIAELNHVESRHQELLKELQLLEDQQKDLSSQLAAREHLLQEAKWEVIDLQGHIDVLNATEVMDQPQKLV</sequence>
<gene>
    <name evidence="2" type="ORF">Cgig2_029914</name>
</gene>
<dbReference type="EMBL" id="JAKOGI010000105">
    <property type="protein sequence ID" value="KAJ8444139.1"/>
    <property type="molecule type" value="Genomic_DNA"/>
</dbReference>
<name>A0A9Q1KIH4_9CARY</name>
<keyword evidence="3" id="KW-1185">Reference proteome</keyword>
<accession>A0A9Q1KIH4</accession>
<reference evidence="2" key="1">
    <citation type="submission" date="2022-04" db="EMBL/GenBank/DDBJ databases">
        <title>Carnegiea gigantea Genome sequencing and assembly v2.</title>
        <authorList>
            <person name="Copetti D."/>
            <person name="Sanderson M.J."/>
            <person name="Burquez A."/>
            <person name="Wojciechowski M.F."/>
        </authorList>
    </citation>
    <scope>NUCLEOTIDE SEQUENCE</scope>
    <source>
        <strain evidence="2">SGP5-SGP5p</strain>
        <tissue evidence="2">Aerial part</tissue>
    </source>
</reference>
<keyword evidence="1" id="KW-0175">Coiled coil</keyword>
<evidence type="ECO:0000313" key="3">
    <source>
        <dbReference type="Proteomes" id="UP001153076"/>
    </source>
</evidence>
<organism evidence="2 3">
    <name type="scientific">Carnegiea gigantea</name>
    <dbReference type="NCBI Taxonomy" id="171969"/>
    <lineage>
        <taxon>Eukaryota</taxon>
        <taxon>Viridiplantae</taxon>
        <taxon>Streptophyta</taxon>
        <taxon>Embryophyta</taxon>
        <taxon>Tracheophyta</taxon>
        <taxon>Spermatophyta</taxon>
        <taxon>Magnoliopsida</taxon>
        <taxon>eudicotyledons</taxon>
        <taxon>Gunneridae</taxon>
        <taxon>Pentapetalae</taxon>
        <taxon>Caryophyllales</taxon>
        <taxon>Cactineae</taxon>
        <taxon>Cactaceae</taxon>
        <taxon>Cactoideae</taxon>
        <taxon>Echinocereeae</taxon>
        <taxon>Carnegiea</taxon>
    </lineage>
</organism>
<comment type="caution">
    <text evidence="2">The sequence shown here is derived from an EMBL/GenBank/DDBJ whole genome shotgun (WGS) entry which is preliminary data.</text>
</comment>
<dbReference type="AlphaFoldDB" id="A0A9Q1KIH4"/>
<protein>
    <submittedName>
        <fullName evidence="2">Uncharacterized protein</fullName>
    </submittedName>
</protein>
<feature type="coiled-coil region" evidence="1">
    <location>
        <begin position="275"/>
        <end position="309"/>
    </location>
</feature>
<dbReference type="Proteomes" id="UP001153076">
    <property type="component" value="Unassembled WGS sequence"/>
</dbReference>
<evidence type="ECO:0000313" key="2">
    <source>
        <dbReference type="EMBL" id="KAJ8444139.1"/>
    </source>
</evidence>
<dbReference type="OrthoDB" id="1642709at2759"/>
<proteinExistence type="predicted"/>